<feature type="compositionally biased region" description="Low complexity" evidence="1">
    <location>
        <begin position="94"/>
        <end position="105"/>
    </location>
</feature>
<feature type="compositionally biased region" description="Low complexity" evidence="1">
    <location>
        <begin position="37"/>
        <end position="46"/>
    </location>
</feature>
<feature type="signal peptide" evidence="3">
    <location>
        <begin position="1"/>
        <end position="22"/>
    </location>
</feature>
<gene>
    <name evidence="4" type="ORF">SNE40_018628</name>
</gene>
<feature type="chain" id="PRO_5042864559" evidence="3">
    <location>
        <begin position="23"/>
        <end position="169"/>
    </location>
</feature>
<evidence type="ECO:0000256" key="3">
    <source>
        <dbReference type="SAM" id="SignalP"/>
    </source>
</evidence>
<keyword evidence="2" id="KW-0472">Membrane</keyword>
<dbReference type="EMBL" id="JAZGQO010000014">
    <property type="protein sequence ID" value="KAK6170164.1"/>
    <property type="molecule type" value="Genomic_DNA"/>
</dbReference>
<evidence type="ECO:0000313" key="4">
    <source>
        <dbReference type="EMBL" id="KAK6170164.1"/>
    </source>
</evidence>
<reference evidence="4 5" key="1">
    <citation type="submission" date="2024-01" db="EMBL/GenBank/DDBJ databases">
        <title>The genome of the rayed Mediterranean limpet Patella caerulea (Linnaeus, 1758).</title>
        <authorList>
            <person name="Anh-Thu Weber A."/>
            <person name="Halstead-Nussloch G."/>
        </authorList>
    </citation>
    <scope>NUCLEOTIDE SEQUENCE [LARGE SCALE GENOMIC DNA]</scope>
    <source>
        <strain evidence="4">AATW-2023a</strain>
        <tissue evidence="4">Whole specimen</tissue>
    </source>
</reference>
<sequence length="169" mass="17018">MDQKKCSAWILCCLCLCTQVLSSTTPMAVTDYTSTVPGVTGTGSPPQGMTGTGSPPQGMTGTGSPPQGMTGTGIPPQGMTGTGGSPPTRQPQDPGMTGTGQTQLPGGTGTGKSQFTGATGTGGITQSTPLNGNDTTGANNNGNRLSGKDSIWIFSIIVCVYVMLVERIR</sequence>
<evidence type="ECO:0000313" key="5">
    <source>
        <dbReference type="Proteomes" id="UP001347796"/>
    </source>
</evidence>
<proteinExistence type="predicted"/>
<dbReference type="AlphaFoldDB" id="A0AAN8J7X3"/>
<protein>
    <submittedName>
        <fullName evidence="4">Uncharacterized protein</fullName>
    </submittedName>
</protein>
<keyword evidence="5" id="KW-1185">Reference proteome</keyword>
<evidence type="ECO:0000256" key="1">
    <source>
        <dbReference type="SAM" id="MobiDB-lite"/>
    </source>
</evidence>
<keyword evidence="3" id="KW-0732">Signal</keyword>
<organism evidence="4 5">
    <name type="scientific">Patella caerulea</name>
    <name type="common">Rayed Mediterranean limpet</name>
    <dbReference type="NCBI Taxonomy" id="87958"/>
    <lineage>
        <taxon>Eukaryota</taxon>
        <taxon>Metazoa</taxon>
        <taxon>Spiralia</taxon>
        <taxon>Lophotrochozoa</taxon>
        <taxon>Mollusca</taxon>
        <taxon>Gastropoda</taxon>
        <taxon>Patellogastropoda</taxon>
        <taxon>Patelloidea</taxon>
        <taxon>Patellidae</taxon>
        <taxon>Patella</taxon>
    </lineage>
</organism>
<comment type="caution">
    <text evidence="4">The sequence shown here is derived from an EMBL/GenBank/DDBJ whole genome shotgun (WGS) entry which is preliminary data.</text>
</comment>
<keyword evidence="2" id="KW-1133">Transmembrane helix</keyword>
<feature type="transmembrane region" description="Helical" evidence="2">
    <location>
        <begin position="151"/>
        <end position="168"/>
    </location>
</feature>
<feature type="compositionally biased region" description="Polar residues" evidence="1">
    <location>
        <begin position="47"/>
        <end position="69"/>
    </location>
</feature>
<name>A0AAN8J7X3_PATCE</name>
<evidence type="ECO:0000256" key="2">
    <source>
        <dbReference type="SAM" id="Phobius"/>
    </source>
</evidence>
<feature type="compositionally biased region" description="Low complexity" evidence="1">
    <location>
        <begin position="131"/>
        <end position="142"/>
    </location>
</feature>
<feature type="region of interest" description="Disordered" evidence="1">
    <location>
        <begin position="37"/>
        <end position="142"/>
    </location>
</feature>
<feature type="compositionally biased region" description="Polar residues" evidence="1">
    <location>
        <begin position="112"/>
        <end position="130"/>
    </location>
</feature>
<keyword evidence="2" id="KW-0812">Transmembrane</keyword>
<accession>A0AAN8J7X3</accession>
<dbReference type="Proteomes" id="UP001347796">
    <property type="component" value="Unassembled WGS sequence"/>
</dbReference>